<feature type="compositionally biased region" description="Basic residues" evidence="1">
    <location>
        <begin position="719"/>
        <end position="749"/>
    </location>
</feature>
<dbReference type="SUPFAM" id="SSF46934">
    <property type="entry name" value="UBA-like"/>
    <property type="match status" value="1"/>
</dbReference>
<proteinExistence type="predicted"/>
<dbReference type="Proteomes" id="UP000245119">
    <property type="component" value="Linkage Group LG7"/>
</dbReference>
<dbReference type="GO" id="GO:0006355">
    <property type="term" value="P:regulation of DNA-templated transcription"/>
    <property type="evidence" value="ECO:0007669"/>
    <property type="project" value="TreeGrafter"/>
</dbReference>
<organism evidence="3 4">
    <name type="scientific">Pomacea canaliculata</name>
    <name type="common">Golden apple snail</name>
    <dbReference type="NCBI Taxonomy" id="400727"/>
    <lineage>
        <taxon>Eukaryota</taxon>
        <taxon>Metazoa</taxon>
        <taxon>Spiralia</taxon>
        <taxon>Lophotrochozoa</taxon>
        <taxon>Mollusca</taxon>
        <taxon>Gastropoda</taxon>
        <taxon>Caenogastropoda</taxon>
        <taxon>Architaenioglossa</taxon>
        <taxon>Ampullarioidea</taxon>
        <taxon>Ampullariidae</taxon>
        <taxon>Pomacea</taxon>
    </lineage>
</organism>
<evidence type="ECO:0000313" key="4">
    <source>
        <dbReference type="Proteomes" id="UP000245119"/>
    </source>
</evidence>
<evidence type="ECO:0000259" key="2">
    <source>
        <dbReference type="PROSITE" id="PS51140"/>
    </source>
</evidence>
<reference evidence="3 4" key="1">
    <citation type="submission" date="2018-04" db="EMBL/GenBank/DDBJ databases">
        <title>The genome of golden apple snail Pomacea canaliculata provides insight into stress tolerance and invasive adaptation.</title>
        <authorList>
            <person name="Liu C."/>
            <person name="Liu B."/>
            <person name="Ren Y."/>
            <person name="Zhang Y."/>
            <person name="Wang H."/>
            <person name="Li S."/>
            <person name="Jiang F."/>
            <person name="Yin L."/>
            <person name="Zhang G."/>
            <person name="Qian W."/>
            <person name="Fan W."/>
        </authorList>
    </citation>
    <scope>NUCLEOTIDE SEQUENCE [LARGE SCALE GENOMIC DNA]</scope>
    <source>
        <strain evidence="3">SZHN2017</strain>
        <tissue evidence="3">Muscle</tissue>
    </source>
</reference>
<dbReference type="PANTHER" id="PTHR21494">
    <property type="entry name" value="ACTIVATING SIGNAL COINTEGRATOR 1 COMPLEX SUBUNIT 2 ASC-1 COMPLEX SUBUNIT P100"/>
    <property type="match status" value="1"/>
</dbReference>
<accession>A0A2T7P2E1</accession>
<evidence type="ECO:0000313" key="3">
    <source>
        <dbReference type="EMBL" id="PVD27586.1"/>
    </source>
</evidence>
<feature type="compositionally biased region" description="Polar residues" evidence="1">
    <location>
        <begin position="417"/>
        <end position="428"/>
    </location>
</feature>
<dbReference type="AlphaFoldDB" id="A0A2T7P2E1"/>
<feature type="region of interest" description="Disordered" evidence="1">
    <location>
        <begin position="636"/>
        <end position="749"/>
    </location>
</feature>
<sequence length="749" mass="85101">MSVSAALPLDQREILDGGTAVPALDPRWISKTRFVTYMPPPNDLSDQGQRGEWLERLHYIATDLRWLLQLPHHKFWCQVIFDETLHHTLDSFLRFAPRSYDRQYSIPTNAQEVHSQVMRLIFFTYLRMSTHKESKENWITPKVFGEILYENFLFDIPKLLDLCALYGHSNGPLLTKMVTNIFTHQPRYLDDLRATAPTLLQVLSNIVIRSGMESSSPDTTPQKLQGQSRQEVRNLENMSNEEFYDLLLFLSDTAVSLATFLTIYPPSCSVLHEFQFCQHLASMYEKVIPAFQAALKQQHHNSTREKQLFRFKLQQARQHLLMTFHLILSHTCLQPVMEKLNTPDEISKHVEDFLSTMSDVLGEKRFLADYEGQYSFQDDLEILSQAAGVLDDAHCKYIQEAINNAFAAHGTRKKPKGNTNTGGRTSPDGSPCPPLLPSNTDAELKPQDTPVAASASPHHFSVSECNSGLGTKRVTGIELESLIYAVKDLLPGLSDDFVKAALAEFDYNPELAVSAFLEDKLPDSLKHFSQPQEGNDAPSQVVNSLEPLEIEARRNIFDNDDFDVFHTDAVNVSAIHKGKRNKEAVLNDKSTIDELKPLYDAYGSMDVPSMYDKQVYEDEYDDTYDALNVGADDADSADELTQQRPFTVPRVLQQKESRPEESEESSEEEQDRPEAFVEDPATVRARQEAKFGRSQQETSGKYDVKGRGRGAGQTDQVLRNRRWKESHKGSRANHNRRAMADKKMKKGMF</sequence>
<comment type="caution">
    <text evidence="3">The sequence shown here is derived from an EMBL/GenBank/DDBJ whole genome shotgun (WGS) entry which is preliminary data.</text>
</comment>
<feature type="region of interest" description="Disordered" evidence="1">
    <location>
        <begin position="409"/>
        <end position="457"/>
    </location>
</feature>
<dbReference type="Gene3D" id="1.10.8.10">
    <property type="entry name" value="DNA helicase RuvA subunit, C-terminal domain"/>
    <property type="match status" value="1"/>
</dbReference>
<dbReference type="PROSITE" id="PS51140">
    <property type="entry name" value="CUE"/>
    <property type="match status" value="1"/>
</dbReference>
<gene>
    <name evidence="3" type="ORF">C0Q70_12750</name>
</gene>
<dbReference type="PANTHER" id="PTHR21494:SF0">
    <property type="entry name" value="ACTIVATING SIGNAL COINTEGRATOR 1 COMPLEX SUBUNIT 2"/>
    <property type="match status" value="1"/>
</dbReference>
<dbReference type="Pfam" id="PF02845">
    <property type="entry name" value="CUE"/>
    <property type="match status" value="1"/>
</dbReference>
<feature type="domain" description="CUE" evidence="2">
    <location>
        <begin position="478"/>
        <end position="521"/>
    </location>
</feature>
<dbReference type="InterPro" id="IPR003892">
    <property type="entry name" value="CUE"/>
</dbReference>
<dbReference type="CDD" id="cd14364">
    <property type="entry name" value="CUE_ASCC2"/>
    <property type="match status" value="1"/>
</dbReference>
<protein>
    <recommendedName>
        <fullName evidence="2">CUE domain-containing protein</fullName>
    </recommendedName>
</protein>
<dbReference type="InterPro" id="IPR009060">
    <property type="entry name" value="UBA-like_sf"/>
</dbReference>
<dbReference type="STRING" id="400727.A0A2T7P2E1"/>
<dbReference type="GO" id="GO:0043130">
    <property type="term" value="F:ubiquitin binding"/>
    <property type="evidence" value="ECO:0007669"/>
    <property type="project" value="InterPro"/>
</dbReference>
<dbReference type="OrthoDB" id="5577209at2759"/>
<dbReference type="InterPro" id="IPR052586">
    <property type="entry name" value="ASCC2"/>
</dbReference>
<evidence type="ECO:0000256" key="1">
    <source>
        <dbReference type="SAM" id="MobiDB-lite"/>
    </source>
</evidence>
<keyword evidence="4" id="KW-1185">Reference proteome</keyword>
<dbReference type="InterPro" id="IPR041800">
    <property type="entry name" value="ASCC2_CUE"/>
</dbReference>
<dbReference type="EMBL" id="PZQS01000007">
    <property type="protein sequence ID" value="PVD27586.1"/>
    <property type="molecule type" value="Genomic_DNA"/>
</dbReference>
<name>A0A2T7P2E1_POMCA</name>
<feature type="compositionally biased region" description="Acidic residues" evidence="1">
    <location>
        <begin position="661"/>
        <end position="671"/>
    </location>
</feature>